<dbReference type="InterPro" id="IPR041698">
    <property type="entry name" value="Methyltransf_25"/>
</dbReference>
<feature type="region of interest" description="Disordered" evidence="1">
    <location>
        <begin position="1"/>
        <end position="37"/>
    </location>
</feature>
<evidence type="ECO:0000256" key="1">
    <source>
        <dbReference type="SAM" id="MobiDB-lite"/>
    </source>
</evidence>
<proteinExistence type="predicted"/>
<accession>A0A0C3PVV6</accession>
<dbReference type="AlphaFoldDB" id="A0A0C3PVV6"/>
<feature type="compositionally biased region" description="Low complexity" evidence="1">
    <location>
        <begin position="310"/>
        <end position="323"/>
    </location>
</feature>
<dbReference type="CDD" id="cd02440">
    <property type="entry name" value="AdoMet_MTases"/>
    <property type="match status" value="1"/>
</dbReference>
<dbReference type="Proteomes" id="UP000053257">
    <property type="component" value="Unassembled WGS sequence"/>
</dbReference>
<dbReference type="EMBL" id="KN840442">
    <property type="protein sequence ID" value="KIP12058.1"/>
    <property type="molecule type" value="Genomic_DNA"/>
</dbReference>
<protein>
    <recommendedName>
        <fullName evidence="2">Methyltransferase domain-containing protein</fullName>
    </recommendedName>
</protein>
<keyword evidence="4" id="KW-1185">Reference proteome</keyword>
<gene>
    <name evidence="3" type="ORF">PHLGIDRAFT_114111</name>
</gene>
<dbReference type="HOGENOM" id="CLU_029174_0_0_1"/>
<dbReference type="InterPro" id="IPR029063">
    <property type="entry name" value="SAM-dependent_MTases_sf"/>
</dbReference>
<feature type="region of interest" description="Disordered" evidence="1">
    <location>
        <begin position="285"/>
        <end position="327"/>
    </location>
</feature>
<reference evidence="3 4" key="1">
    <citation type="journal article" date="2014" name="PLoS Genet.">
        <title>Analysis of the Phlebiopsis gigantea genome, transcriptome and secretome provides insight into its pioneer colonization strategies of wood.</title>
        <authorList>
            <person name="Hori C."/>
            <person name="Ishida T."/>
            <person name="Igarashi K."/>
            <person name="Samejima M."/>
            <person name="Suzuki H."/>
            <person name="Master E."/>
            <person name="Ferreira P."/>
            <person name="Ruiz-Duenas F.J."/>
            <person name="Held B."/>
            <person name="Canessa P."/>
            <person name="Larrondo L.F."/>
            <person name="Schmoll M."/>
            <person name="Druzhinina I.S."/>
            <person name="Kubicek C.P."/>
            <person name="Gaskell J.A."/>
            <person name="Kersten P."/>
            <person name="St John F."/>
            <person name="Glasner J."/>
            <person name="Sabat G."/>
            <person name="Splinter BonDurant S."/>
            <person name="Syed K."/>
            <person name="Yadav J."/>
            <person name="Mgbeahuruike A.C."/>
            <person name="Kovalchuk A."/>
            <person name="Asiegbu F.O."/>
            <person name="Lackner G."/>
            <person name="Hoffmeister D."/>
            <person name="Rencoret J."/>
            <person name="Gutierrez A."/>
            <person name="Sun H."/>
            <person name="Lindquist E."/>
            <person name="Barry K."/>
            <person name="Riley R."/>
            <person name="Grigoriev I.V."/>
            <person name="Henrissat B."/>
            <person name="Kues U."/>
            <person name="Berka R.M."/>
            <person name="Martinez A.T."/>
            <person name="Covert S.F."/>
            <person name="Blanchette R.A."/>
            <person name="Cullen D."/>
        </authorList>
    </citation>
    <scope>NUCLEOTIDE SEQUENCE [LARGE SCALE GENOMIC DNA]</scope>
    <source>
        <strain evidence="3 4">11061_1 CR5-6</strain>
    </source>
</reference>
<feature type="region of interest" description="Disordered" evidence="1">
    <location>
        <begin position="340"/>
        <end position="363"/>
    </location>
</feature>
<organism evidence="3 4">
    <name type="scientific">Phlebiopsis gigantea (strain 11061_1 CR5-6)</name>
    <name type="common">White-rot fungus</name>
    <name type="synonym">Peniophora gigantea</name>
    <dbReference type="NCBI Taxonomy" id="745531"/>
    <lineage>
        <taxon>Eukaryota</taxon>
        <taxon>Fungi</taxon>
        <taxon>Dikarya</taxon>
        <taxon>Basidiomycota</taxon>
        <taxon>Agaricomycotina</taxon>
        <taxon>Agaricomycetes</taxon>
        <taxon>Polyporales</taxon>
        <taxon>Phanerochaetaceae</taxon>
        <taxon>Phlebiopsis</taxon>
    </lineage>
</organism>
<sequence length="527" mass="59706">MPVSTTTYYQNSLGRPSYSSPTSPPSPDRQRSSKKQDKWIIQHGSKLHSYGRDKAPYPLSYNREVLEMSCIDHALIYRLKGSVSFINFKGDTPKRCLDLGTGIGDWIIDAAKEWTDCTFAINVQIPLFALDDSIATRIEWVHGNFLRQKLPFEDDEFDHVHIHGLACAVPENKEVYRVLRPGGTVEIIEEDAIFPVLPRWFTAPLNAPLPRSNSPAEDGIDDRPVARLSCPTEFPHDHALLEHLFYSVFHNRFLNPTPSSVLPGYFSAFFGHVVSPPIIRFPMPPMAPLQSTRRGSLPAAEKYRRRSDGSDTSGSTQSSPSSDFSDHDLCRMERSLSVSTEASSVAMNSPDDADRSHNVPRSSPFFACRDEDGTQIGGATGIELYPQCNLENLDEHTLFIILNRAVGLVFAIKEAMWDELLDKVETNKEILFAYGWESGDFHREACRQKFETMIEQYRNDMHVRVSMWHSLSLNGWIPPRRDPLTKAELLEQERLRDAILDAQRTGKINDIKKPCRSIRLLVGVKVY</sequence>
<evidence type="ECO:0000313" key="4">
    <source>
        <dbReference type="Proteomes" id="UP000053257"/>
    </source>
</evidence>
<feature type="domain" description="Methyltransferase" evidence="2">
    <location>
        <begin position="97"/>
        <end position="183"/>
    </location>
</feature>
<evidence type="ECO:0000313" key="3">
    <source>
        <dbReference type="EMBL" id="KIP12058.1"/>
    </source>
</evidence>
<dbReference type="STRING" id="745531.A0A0C3PVV6"/>
<dbReference type="Gene3D" id="3.40.50.150">
    <property type="entry name" value="Vaccinia Virus protein VP39"/>
    <property type="match status" value="1"/>
</dbReference>
<feature type="compositionally biased region" description="Polar residues" evidence="1">
    <location>
        <begin position="1"/>
        <end position="14"/>
    </location>
</feature>
<dbReference type="Pfam" id="PF13649">
    <property type="entry name" value="Methyltransf_25"/>
    <property type="match status" value="1"/>
</dbReference>
<dbReference type="GO" id="GO:0008168">
    <property type="term" value="F:methyltransferase activity"/>
    <property type="evidence" value="ECO:0007669"/>
    <property type="project" value="TreeGrafter"/>
</dbReference>
<dbReference type="OrthoDB" id="2013972at2759"/>
<dbReference type="PANTHER" id="PTHR43591:SF24">
    <property type="entry name" value="2-METHOXY-6-POLYPRENYL-1,4-BENZOQUINOL METHYLASE, MITOCHONDRIAL"/>
    <property type="match status" value="1"/>
</dbReference>
<dbReference type="SUPFAM" id="SSF53335">
    <property type="entry name" value="S-adenosyl-L-methionine-dependent methyltransferases"/>
    <property type="match status" value="1"/>
</dbReference>
<dbReference type="PANTHER" id="PTHR43591">
    <property type="entry name" value="METHYLTRANSFERASE"/>
    <property type="match status" value="1"/>
</dbReference>
<evidence type="ECO:0000259" key="2">
    <source>
        <dbReference type="Pfam" id="PF13649"/>
    </source>
</evidence>
<feature type="compositionally biased region" description="Basic and acidic residues" evidence="1">
    <location>
        <begin position="28"/>
        <end position="37"/>
    </location>
</feature>
<name>A0A0C3PVV6_PHLG1</name>